<dbReference type="InterPro" id="IPR027417">
    <property type="entry name" value="P-loop_NTPase"/>
</dbReference>
<organism evidence="13 14">
    <name type="scientific">Sedimentibacter saalensis</name>
    <dbReference type="NCBI Taxonomy" id="130788"/>
    <lineage>
        <taxon>Bacteria</taxon>
        <taxon>Bacillati</taxon>
        <taxon>Bacillota</taxon>
        <taxon>Tissierellia</taxon>
        <taxon>Sedimentibacter</taxon>
    </lineage>
</organism>
<protein>
    <recommendedName>
        <fullName evidence="3 11">Thymidylate kinase</fullName>
        <ecNumber evidence="2 11">2.7.4.9</ecNumber>
    </recommendedName>
    <alternativeName>
        <fullName evidence="11">dTMP kinase</fullName>
    </alternativeName>
</protein>
<comment type="similarity">
    <text evidence="1 11">Belongs to the thymidylate kinase family.</text>
</comment>
<dbReference type="FunFam" id="3.40.50.300:FF:000225">
    <property type="entry name" value="Thymidylate kinase"/>
    <property type="match status" value="1"/>
</dbReference>
<dbReference type="GO" id="GO:0006235">
    <property type="term" value="P:dTTP biosynthetic process"/>
    <property type="evidence" value="ECO:0007669"/>
    <property type="project" value="UniProtKB-UniRule"/>
</dbReference>
<keyword evidence="7 11" id="KW-0418">Kinase</keyword>
<evidence type="ECO:0000256" key="8">
    <source>
        <dbReference type="ARBA" id="ARBA00022840"/>
    </source>
</evidence>
<dbReference type="CDD" id="cd01672">
    <property type="entry name" value="TMPK"/>
    <property type="match status" value="1"/>
</dbReference>
<feature type="binding site" evidence="11">
    <location>
        <begin position="10"/>
        <end position="17"/>
    </location>
    <ligand>
        <name>ATP</name>
        <dbReference type="ChEBI" id="CHEBI:30616"/>
    </ligand>
</feature>
<dbReference type="GO" id="GO:0006233">
    <property type="term" value="P:dTDP biosynthetic process"/>
    <property type="evidence" value="ECO:0007669"/>
    <property type="project" value="InterPro"/>
</dbReference>
<dbReference type="RefSeq" id="WP_145083327.1">
    <property type="nucleotide sequence ID" value="NZ_VLKH01000005.1"/>
</dbReference>
<keyword evidence="8 11" id="KW-0067">ATP-binding</keyword>
<evidence type="ECO:0000256" key="2">
    <source>
        <dbReference type="ARBA" id="ARBA00012980"/>
    </source>
</evidence>
<dbReference type="PANTHER" id="PTHR10344">
    <property type="entry name" value="THYMIDYLATE KINASE"/>
    <property type="match status" value="1"/>
</dbReference>
<dbReference type="EC" id="2.7.4.9" evidence="2 11"/>
<evidence type="ECO:0000313" key="14">
    <source>
        <dbReference type="Proteomes" id="UP000315343"/>
    </source>
</evidence>
<keyword evidence="4 11" id="KW-0808">Transferase</keyword>
<keyword evidence="5 11" id="KW-0545">Nucleotide biosynthesis</keyword>
<comment type="caution">
    <text evidence="13">The sequence shown here is derived from an EMBL/GenBank/DDBJ whole genome shotgun (WGS) entry which is preliminary data.</text>
</comment>
<reference evidence="13 14" key="1">
    <citation type="submission" date="2019-07" db="EMBL/GenBank/DDBJ databases">
        <title>Genomic Encyclopedia of Type Strains, Phase I: the one thousand microbial genomes (KMG-I) project.</title>
        <authorList>
            <person name="Kyrpides N."/>
        </authorList>
    </citation>
    <scope>NUCLEOTIDE SEQUENCE [LARGE SCALE GENOMIC DNA]</scope>
    <source>
        <strain evidence="13 14">DSM 13558</strain>
    </source>
</reference>
<keyword evidence="6 11" id="KW-0547">Nucleotide-binding</keyword>
<evidence type="ECO:0000256" key="9">
    <source>
        <dbReference type="ARBA" id="ARBA00048743"/>
    </source>
</evidence>
<dbReference type="InterPro" id="IPR018095">
    <property type="entry name" value="Thymidylate_kin_CS"/>
</dbReference>
<proteinExistence type="inferred from homology"/>
<dbReference type="AlphaFoldDB" id="A0A562J9Y1"/>
<dbReference type="OrthoDB" id="9774907at2"/>
<accession>A0A562J9Y1</accession>
<dbReference type="PROSITE" id="PS01331">
    <property type="entry name" value="THYMIDYLATE_KINASE"/>
    <property type="match status" value="1"/>
</dbReference>
<dbReference type="Pfam" id="PF02223">
    <property type="entry name" value="Thymidylate_kin"/>
    <property type="match status" value="1"/>
</dbReference>
<comment type="function">
    <text evidence="10 11">Phosphorylation of dTMP to form dTDP in both de novo and salvage pathways of dTTP synthesis.</text>
</comment>
<evidence type="ECO:0000256" key="7">
    <source>
        <dbReference type="ARBA" id="ARBA00022777"/>
    </source>
</evidence>
<dbReference type="GO" id="GO:0005524">
    <property type="term" value="F:ATP binding"/>
    <property type="evidence" value="ECO:0007669"/>
    <property type="project" value="UniProtKB-UniRule"/>
</dbReference>
<evidence type="ECO:0000259" key="12">
    <source>
        <dbReference type="Pfam" id="PF02223"/>
    </source>
</evidence>
<sequence length="203" mass="23157">MIGKFIVLEGPDGSGKSTMAQKIGQHFREQGKQIEFTREPGGTDISEKIRELILDRNNTEMDYRTEALLYAAARAQLVHEKIIPWLQEGKVVISERFVYSSLVYQGLGRKLGIEEIEKINDFGTNALKPDMVLLLDVNPEKGLKRKLSIDGGDRLENENISFHQKVYEGYKNLAEFCPEIRTINAERTIDEIFNEIKDIINSL</sequence>
<feature type="domain" description="Thymidylate kinase-like" evidence="12">
    <location>
        <begin position="8"/>
        <end position="196"/>
    </location>
</feature>
<evidence type="ECO:0000256" key="3">
    <source>
        <dbReference type="ARBA" id="ARBA00017144"/>
    </source>
</evidence>
<dbReference type="EMBL" id="VLKH01000005">
    <property type="protein sequence ID" value="TWH79893.1"/>
    <property type="molecule type" value="Genomic_DNA"/>
</dbReference>
<dbReference type="GO" id="GO:0006227">
    <property type="term" value="P:dUDP biosynthetic process"/>
    <property type="evidence" value="ECO:0007669"/>
    <property type="project" value="TreeGrafter"/>
</dbReference>
<dbReference type="HAMAP" id="MF_00165">
    <property type="entry name" value="Thymidylate_kinase"/>
    <property type="match status" value="1"/>
</dbReference>
<dbReference type="GO" id="GO:0004798">
    <property type="term" value="F:dTMP kinase activity"/>
    <property type="evidence" value="ECO:0007669"/>
    <property type="project" value="UniProtKB-UniRule"/>
</dbReference>
<dbReference type="NCBIfam" id="TIGR00041">
    <property type="entry name" value="DTMP_kinase"/>
    <property type="match status" value="1"/>
</dbReference>
<dbReference type="InterPro" id="IPR039430">
    <property type="entry name" value="Thymidylate_kin-like_dom"/>
</dbReference>
<comment type="catalytic activity">
    <reaction evidence="9 11">
        <text>dTMP + ATP = dTDP + ADP</text>
        <dbReference type="Rhea" id="RHEA:13517"/>
        <dbReference type="ChEBI" id="CHEBI:30616"/>
        <dbReference type="ChEBI" id="CHEBI:58369"/>
        <dbReference type="ChEBI" id="CHEBI:63528"/>
        <dbReference type="ChEBI" id="CHEBI:456216"/>
        <dbReference type="EC" id="2.7.4.9"/>
    </reaction>
</comment>
<evidence type="ECO:0000313" key="13">
    <source>
        <dbReference type="EMBL" id="TWH79893.1"/>
    </source>
</evidence>
<evidence type="ECO:0000256" key="5">
    <source>
        <dbReference type="ARBA" id="ARBA00022727"/>
    </source>
</evidence>
<dbReference type="GO" id="GO:0005829">
    <property type="term" value="C:cytosol"/>
    <property type="evidence" value="ECO:0007669"/>
    <property type="project" value="TreeGrafter"/>
</dbReference>
<evidence type="ECO:0000256" key="10">
    <source>
        <dbReference type="ARBA" id="ARBA00057735"/>
    </source>
</evidence>
<name>A0A562J9Y1_9FIRM</name>
<dbReference type="PANTHER" id="PTHR10344:SF4">
    <property type="entry name" value="UMP-CMP KINASE 2, MITOCHONDRIAL"/>
    <property type="match status" value="1"/>
</dbReference>
<evidence type="ECO:0000256" key="11">
    <source>
        <dbReference type="HAMAP-Rule" id="MF_00165"/>
    </source>
</evidence>
<dbReference type="Gene3D" id="3.40.50.300">
    <property type="entry name" value="P-loop containing nucleotide triphosphate hydrolases"/>
    <property type="match status" value="1"/>
</dbReference>
<evidence type="ECO:0000256" key="4">
    <source>
        <dbReference type="ARBA" id="ARBA00022679"/>
    </source>
</evidence>
<gene>
    <name evidence="11" type="primary">tmk</name>
    <name evidence="13" type="ORF">LY60_02213</name>
</gene>
<dbReference type="InterPro" id="IPR018094">
    <property type="entry name" value="Thymidylate_kinase"/>
</dbReference>
<evidence type="ECO:0000256" key="1">
    <source>
        <dbReference type="ARBA" id="ARBA00009776"/>
    </source>
</evidence>
<dbReference type="SUPFAM" id="SSF52540">
    <property type="entry name" value="P-loop containing nucleoside triphosphate hydrolases"/>
    <property type="match status" value="1"/>
</dbReference>
<keyword evidence="14" id="KW-1185">Reference proteome</keyword>
<dbReference type="Proteomes" id="UP000315343">
    <property type="component" value="Unassembled WGS sequence"/>
</dbReference>
<evidence type="ECO:0000256" key="6">
    <source>
        <dbReference type="ARBA" id="ARBA00022741"/>
    </source>
</evidence>